<evidence type="ECO:0008006" key="2">
    <source>
        <dbReference type="Google" id="ProtNLM"/>
    </source>
</evidence>
<gene>
    <name evidence="1" type="ORF">METZ01_LOCUS154379</name>
</gene>
<name>A0A382AIX1_9ZZZZ</name>
<dbReference type="SUPFAM" id="SSF51182">
    <property type="entry name" value="RmlC-like cupins"/>
    <property type="match status" value="1"/>
</dbReference>
<reference evidence="1" key="1">
    <citation type="submission" date="2018-05" db="EMBL/GenBank/DDBJ databases">
        <authorList>
            <person name="Lanie J.A."/>
            <person name="Ng W.-L."/>
            <person name="Kazmierczak K.M."/>
            <person name="Andrzejewski T.M."/>
            <person name="Davidsen T.M."/>
            <person name="Wayne K.J."/>
            <person name="Tettelin H."/>
            <person name="Glass J.I."/>
            <person name="Rusch D."/>
            <person name="Podicherti R."/>
            <person name="Tsui H.-C.T."/>
            <person name="Winkler M.E."/>
        </authorList>
    </citation>
    <scope>NUCLEOTIDE SEQUENCE</scope>
</reference>
<accession>A0A382AIX1</accession>
<proteinExistence type="predicted"/>
<dbReference type="EMBL" id="UINC01025620">
    <property type="protein sequence ID" value="SVB01525.1"/>
    <property type="molecule type" value="Genomic_DNA"/>
</dbReference>
<dbReference type="InterPro" id="IPR014710">
    <property type="entry name" value="RmlC-like_jellyroll"/>
</dbReference>
<organism evidence="1">
    <name type="scientific">marine metagenome</name>
    <dbReference type="NCBI Taxonomy" id="408172"/>
    <lineage>
        <taxon>unclassified sequences</taxon>
        <taxon>metagenomes</taxon>
        <taxon>ecological metagenomes</taxon>
    </lineage>
</organism>
<sequence length="132" mass="15041">MNRYKKFIKKGINEPLSTVEFHTFAPIKRVSMLSKKIIPKSDTHIAIHVIDSAQKNMLDYSLLHKHNADEINLIISDNDKLKYEIQLGDEKYRVTSPTTIFIPKGVRHKAKLISGKGIFVCIILSGKYTSSK</sequence>
<dbReference type="Gene3D" id="2.60.120.10">
    <property type="entry name" value="Jelly Rolls"/>
    <property type="match status" value="1"/>
</dbReference>
<dbReference type="InterPro" id="IPR011051">
    <property type="entry name" value="RmlC_Cupin_sf"/>
</dbReference>
<protein>
    <recommendedName>
        <fullName evidence="2">2-isopropylmalate synthase</fullName>
    </recommendedName>
</protein>
<dbReference type="AlphaFoldDB" id="A0A382AIX1"/>
<evidence type="ECO:0000313" key="1">
    <source>
        <dbReference type="EMBL" id="SVB01525.1"/>
    </source>
</evidence>